<accession>A0AA36BDU0</accession>
<dbReference type="Proteomes" id="UP001162480">
    <property type="component" value="Chromosome 13"/>
</dbReference>
<dbReference type="EMBL" id="OX597826">
    <property type="protein sequence ID" value="CAI9732264.1"/>
    <property type="molecule type" value="Genomic_DNA"/>
</dbReference>
<protein>
    <submittedName>
        <fullName evidence="1">Uncharacterized protein</fullName>
    </submittedName>
</protein>
<proteinExistence type="predicted"/>
<gene>
    <name evidence="1" type="ORF">OCTVUL_1B007395</name>
</gene>
<evidence type="ECO:0000313" key="1">
    <source>
        <dbReference type="EMBL" id="CAI9732264.1"/>
    </source>
</evidence>
<keyword evidence="2" id="KW-1185">Reference proteome</keyword>
<reference evidence="1" key="1">
    <citation type="submission" date="2023-08" db="EMBL/GenBank/DDBJ databases">
        <authorList>
            <person name="Alioto T."/>
            <person name="Alioto T."/>
            <person name="Gomez Garrido J."/>
        </authorList>
    </citation>
    <scope>NUCLEOTIDE SEQUENCE</scope>
</reference>
<organism evidence="1 2">
    <name type="scientific">Octopus vulgaris</name>
    <name type="common">Common octopus</name>
    <dbReference type="NCBI Taxonomy" id="6645"/>
    <lineage>
        <taxon>Eukaryota</taxon>
        <taxon>Metazoa</taxon>
        <taxon>Spiralia</taxon>
        <taxon>Lophotrochozoa</taxon>
        <taxon>Mollusca</taxon>
        <taxon>Cephalopoda</taxon>
        <taxon>Coleoidea</taxon>
        <taxon>Octopodiformes</taxon>
        <taxon>Octopoda</taxon>
        <taxon>Incirrata</taxon>
        <taxon>Octopodidae</taxon>
        <taxon>Octopus</taxon>
    </lineage>
</organism>
<evidence type="ECO:0000313" key="2">
    <source>
        <dbReference type="Proteomes" id="UP001162480"/>
    </source>
</evidence>
<name>A0AA36BDU0_OCTVU</name>
<sequence length="101" mass="11124">MSNLTVFLLPPHPHTLCSVSLHHHLTVRLFPWPERNIGGGGIDDDGGVGVGGDGGGLNLIRKDNICKYFSAAIEEWIRTQDYLKVATIFTDREIIQSITIP</sequence>
<dbReference type="AlphaFoldDB" id="A0AA36BDU0"/>